<keyword evidence="5" id="KW-1185">Reference proteome</keyword>
<dbReference type="GO" id="GO:0005737">
    <property type="term" value="C:cytoplasm"/>
    <property type="evidence" value="ECO:0007669"/>
    <property type="project" value="TreeGrafter"/>
</dbReference>
<keyword evidence="2" id="KW-0175">Coiled coil</keyword>
<feature type="compositionally biased region" description="Acidic residues" evidence="3">
    <location>
        <begin position="689"/>
        <end position="699"/>
    </location>
</feature>
<feature type="region of interest" description="Disordered" evidence="3">
    <location>
        <begin position="113"/>
        <end position="202"/>
    </location>
</feature>
<feature type="compositionally biased region" description="Basic and acidic residues" evidence="3">
    <location>
        <begin position="767"/>
        <end position="777"/>
    </location>
</feature>
<name>A0A8H6I8L4_9AGAR</name>
<feature type="region of interest" description="Disordered" evidence="3">
    <location>
        <begin position="226"/>
        <end position="353"/>
    </location>
</feature>
<feature type="compositionally biased region" description="Low complexity" evidence="3">
    <location>
        <begin position="754"/>
        <end position="766"/>
    </location>
</feature>
<protein>
    <submittedName>
        <fullName evidence="4">Uncharacterized protein</fullName>
    </submittedName>
</protein>
<feature type="region of interest" description="Disordered" evidence="3">
    <location>
        <begin position="486"/>
        <end position="513"/>
    </location>
</feature>
<feature type="compositionally biased region" description="Basic and acidic residues" evidence="3">
    <location>
        <begin position="267"/>
        <end position="282"/>
    </location>
</feature>
<feature type="compositionally biased region" description="Low complexity" evidence="3">
    <location>
        <begin position="717"/>
        <end position="736"/>
    </location>
</feature>
<comment type="similarity">
    <text evidence="1">Belongs to the SIP5 family.</text>
</comment>
<evidence type="ECO:0000313" key="5">
    <source>
        <dbReference type="Proteomes" id="UP000521943"/>
    </source>
</evidence>
<evidence type="ECO:0000256" key="1">
    <source>
        <dbReference type="ARBA" id="ARBA00010402"/>
    </source>
</evidence>
<dbReference type="PANTHER" id="PTHR31315:SF1">
    <property type="entry name" value="PROTEIN SIP5"/>
    <property type="match status" value="1"/>
</dbReference>
<evidence type="ECO:0000313" key="4">
    <source>
        <dbReference type="EMBL" id="KAF6759807.1"/>
    </source>
</evidence>
<organism evidence="4 5">
    <name type="scientific">Ephemerocybe angulata</name>
    <dbReference type="NCBI Taxonomy" id="980116"/>
    <lineage>
        <taxon>Eukaryota</taxon>
        <taxon>Fungi</taxon>
        <taxon>Dikarya</taxon>
        <taxon>Basidiomycota</taxon>
        <taxon>Agaricomycotina</taxon>
        <taxon>Agaricomycetes</taxon>
        <taxon>Agaricomycetidae</taxon>
        <taxon>Agaricales</taxon>
        <taxon>Agaricineae</taxon>
        <taxon>Psathyrellaceae</taxon>
        <taxon>Ephemerocybe</taxon>
    </lineage>
</organism>
<feature type="compositionally biased region" description="Basic and acidic residues" evidence="3">
    <location>
        <begin position="293"/>
        <end position="326"/>
    </location>
</feature>
<dbReference type="EMBL" id="JACGCI010000014">
    <property type="protein sequence ID" value="KAF6759807.1"/>
    <property type="molecule type" value="Genomic_DNA"/>
</dbReference>
<feature type="compositionally biased region" description="Low complexity" evidence="3">
    <location>
        <begin position="700"/>
        <end position="709"/>
    </location>
</feature>
<dbReference type="Proteomes" id="UP000521943">
    <property type="component" value="Unassembled WGS sequence"/>
</dbReference>
<dbReference type="PANTHER" id="PTHR31315">
    <property type="entry name" value="PROTEIN SIP5"/>
    <property type="match status" value="1"/>
</dbReference>
<gene>
    <name evidence="4" type="ORF">DFP72DRAFT_1063541</name>
</gene>
<dbReference type="InterPro" id="IPR039301">
    <property type="entry name" value="Sip5/DA2"/>
</dbReference>
<reference evidence="4 5" key="1">
    <citation type="submission" date="2020-07" db="EMBL/GenBank/DDBJ databases">
        <title>Comparative genomics of pyrophilous fungi reveals a link between fire events and developmental genes.</title>
        <authorList>
            <consortium name="DOE Joint Genome Institute"/>
            <person name="Steindorff A.S."/>
            <person name="Carver A."/>
            <person name="Calhoun S."/>
            <person name="Stillman K."/>
            <person name="Liu H."/>
            <person name="Lipzen A."/>
            <person name="Pangilinan J."/>
            <person name="Labutti K."/>
            <person name="Bruns T.D."/>
            <person name="Grigoriev I.V."/>
        </authorList>
    </citation>
    <scope>NUCLEOTIDE SEQUENCE [LARGE SCALE GENOMIC DNA]</scope>
    <source>
        <strain evidence="4 5">CBS 144469</strain>
    </source>
</reference>
<sequence>MSGTDPASVAYSQDYFFAQWNLQNALQAAPSWPPHDGSNETLRDLSDKVLCLKTITAKFGAAYRSFMEHNPTMLDAVPLPKEINDWVTEFAAHPDLYDPMSPTFNVSYLTSHRTVPGGPEVTSSNEIVEKKSGMLKRKTGHTPPADAGPAKRTKLGGSPIDDEEEDEESDEEDEKEEYTGEPTDDEVEAAVPREWKSKRGSGKNRLFIIPCDKCALKKKACIVRPDAKRQSACLPCSTRKTRGCNKSLVTKAPKEAETGKAQGGGSKARDKGKGTKKGDKPGKGKAKGGNSVRKAEDIKPFDLREDPTTSRTRYHETDLRDERVRESPSNTHIDNASDRSEYAGPSRPRQTSHELRNEAVPDAMLNMHIQAVGGLGVRVNSVEKALKMQFDDVERAERELQDLTQQVEKHKGRHDRLEGRVARLEGIRGSAEPTNMDDSCLQLRGEHRAEKADNVTADDATTLAVRLAEVESRLESVMTFFEPVAEETDDGSGEHGEGIPDPSHQLPGGPHDNINLTLRLDQLSARVEEVFDMVQVLQARSPRQGSVVGEDDVNGPEILGRQLATLDTTVDDILHRLESLPGLESDATERAVILDFVRRRLNDVSEQLNALEASTSERLGLLEPELTSLKDTVRKNISHFKSDLASHQDIADVRIGKLESRFEEQSNIINRLLNRIESLEGRRGSETNSEIEEETEAEGGAEQIAGAETDAARKADAAAGAEPKGEKGAQSSAAAEAEARGIADADAHARAKVDAAASEADAGAEAGAKEKAEKEAESPTDPEAEANNLPTADADPQAGAEEKTVATADADAAKRKEDADAEAEAEAEAGAGAGAEEEAQSLAETKPEAKVANQKAHAGAMGPDAVGEDAVGEVAVGEVAVGEVAVGEVAVDAESAAEEQEKHQTASSPLTVPSDDDEEQPPPPAPKPAPTERKLPPRKCTYRR</sequence>
<feature type="coiled-coil region" evidence="2">
    <location>
        <begin position="379"/>
        <end position="420"/>
    </location>
</feature>
<comment type="caution">
    <text evidence="4">The sequence shown here is derived from an EMBL/GenBank/DDBJ whole genome shotgun (WGS) entry which is preliminary data.</text>
</comment>
<feature type="region of interest" description="Disordered" evidence="3">
    <location>
        <begin position="681"/>
        <end position="865"/>
    </location>
</feature>
<feature type="compositionally biased region" description="Acidic residues" evidence="3">
    <location>
        <begin position="160"/>
        <end position="176"/>
    </location>
</feature>
<accession>A0A8H6I8L4</accession>
<dbReference type="AlphaFoldDB" id="A0A8H6I8L4"/>
<feature type="compositionally biased region" description="Basic and acidic residues" evidence="3">
    <location>
        <begin position="737"/>
        <end position="753"/>
    </location>
</feature>
<proteinExistence type="inferred from homology"/>
<feature type="region of interest" description="Disordered" evidence="3">
    <location>
        <begin position="891"/>
        <end position="944"/>
    </location>
</feature>
<evidence type="ECO:0000256" key="3">
    <source>
        <dbReference type="SAM" id="MobiDB-lite"/>
    </source>
</evidence>
<evidence type="ECO:0000256" key="2">
    <source>
        <dbReference type="SAM" id="Coils"/>
    </source>
</evidence>